<evidence type="ECO:0008006" key="5">
    <source>
        <dbReference type="Google" id="ProtNLM"/>
    </source>
</evidence>
<keyword evidence="4" id="KW-1185">Reference proteome</keyword>
<dbReference type="Gene3D" id="3.40.630.120">
    <property type="match status" value="1"/>
</dbReference>
<reference evidence="3 4" key="1">
    <citation type="submission" date="2020-08" db="EMBL/GenBank/DDBJ databases">
        <title>Sequencing the genomes of 1000 actinobacteria strains.</title>
        <authorList>
            <person name="Klenk H.-P."/>
        </authorList>
    </citation>
    <scope>NUCLEOTIDE SEQUENCE [LARGE SCALE GENOMIC DNA]</scope>
    <source>
        <strain evidence="3 4">DSM 28967</strain>
    </source>
</reference>
<comment type="caution">
    <text evidence="3">The sequence shown here is derived from an EMBL/GenBank/DDBJ whole genome shotgun (WGS) entry which is preliminary data.</text>
</comment>
<dbReference type="RefSeq" id="WP_184804702.1">
    <property type="nucleotide sequence ID" value="NZ_JACHMY010000001.1"/>
</dbReference>
<dbReference type="Pfam" id="PF18164">
    <property type="entry name" value="GNAT_C"/>
    <property type="match status" value="1"/>
</dbReference>
<evidence type="ECO:0000259" key="1">
    <source>
        <dbReference type="Pfam" id="PF18082"/>
    </source>
</evidence>
<feature type="domain" description="GNAT-like C-terminal" evidence="2">
    <location>
        <begin position="191"/>
        <end position="327"/>
    </location>
</feature>
<feature type="domain" description="N-acyltransferase N-terminal" evidence="1">
    <location>
        <begin position="34"/>
        <end position="156"/>
    </location>
</feature>
<sequence length="343" mass="37733">MDLDRAAQHVGFSTVGRQWVRQLPARDGVQLPDDPESLMEYCGVVDDDRRAMLAARPDPDKDPEWWTIVSALAGSLERDLEQPVPSTGFQGWPMVPTDSSPVGMFAGAWALLSSLPRLVDVHGRRGVPETVTRATVSALGGVMGSHRHIAGRPGVGLIPLWGPPLRFRGADFEIGRHSFTRTQLGLGDGVAGHVLMVHVPPIGPLDPETSEQSIAEAARMFERCYPEEPVSSFICRSWLLDPQLAEYLPEDSNILRFQRRFTLLPAVASEDPHDDDRDMMRTGLSVFAPDGPVLAEDLARVPQKTTLQRAFVTHLRSGRHWQKRTGLRCVAPDAPARPAARTA</sequence>
<proteinExistence type="predicted"/>
<gene>
    <name evidence="3" type="ORF">HDA39_008147</name>
</gene>
<evidence type="ECO:0000313" key="3">
    <source>
        <dbReference type="EMBL" id="MBB5841413.1"/>
    </source>
</evidence>
<dbReference type="InterPro" id="IPR041273">
    <property type="entry name" value="NAT_N"/>
</dbReference>
<dbReference type="InterPro" id="IPR041644">
    <property type="entry name" value="GNAT_C"/>
</dbReference>
<dbReference type="EMBL" id="JACHMY010000001">
    <property type="protein sequence ID" value="MBB5841413.1"/>
    <property type="molecule type" value="Genomic_DNA"/>
</dbReference>
<dbReference type="AlphaFoldDB" id="A0A7W9MZN2"/>
<dbReference type="Proteomes" id="UP000549971">
    <property type="component" value="Unassembled WGS sequence"/>
</dbReference>
<name>A0A7W9MZN2_9ACTN</name>
<organism evidence="3 4">
    <name type="scientific">Kribbella italica</name>
    <dbReference type="NCBI Taxonomy" id="1540520"/>
    <lineage>
        <taxon>Bacteria</taxon>
        <taxon>Bacillati</taxon>
        <taxon>Actinomycetota</taxon>
        <taxon>Actinomycetes</taxon>
        <taxon>Propionibacteriales</taxon>
        <taxon>Kribbellaceae</taxon>
        <taxon>Kribbella</taxon>
    </lineage>
</organism>
<evidence type="ECO:0000259" key="2">
    <source>
        <dbReference type="Pfam" id="PF18164"/>
    </source>
</evidence>
<accession>A0A7W9MZN2</accession>
<evidence type="ECO:0000313" key="4">
    <source>
        <dbReference type="Proteomes" id="UP000549971"/>
    </source>
</evidence>
<dbReference type="Pfam" id="PF18082">
    <property type="entry name" value="NAT_N"/>
    <property type="match status" value="1"/>
</dbReference>
<protein>
    <recommendedName>
        <fullName evidence="5">Acyltransferase</fullName>
    </recommendedName>
</protein>